<evidence type="ECO:0000259" key="4">
    <source>
        <dbReference type="Pfam" id="PF00496"/>
    </source>
</evidence>
<dbReference type="InterPro" id="IPR039424">
    <property type="entry name" value="SBP_5"/>
</dbReference>
<evidence type="ECO:0000256" key="2">
    <source>
        <dbReference type="ARBA" id="ARBA00022448"/>
    </source>
</evidence>
<dbReference type="PANTHER" id="PTHR30290:SF9">
    <property type="entry name" value="OLIGOPEPTIDE-BINDING PROTEIN APPA"/>
    <property type="match status" value="1"/>
</dbReference>
<gene>
    <name evidence="5" type="ORF">A2264_02035</name>
</gene>
<name>A0A1F4VYT4_UNCKA</name>
<dbReference type="PIRSF" id="PIRSF002741">
    <property type="entry name" value="MppA"/>
    <property type="match status" value="1"/>
</dbReference>
<dbReference type="PANTHER" id="PTHR30290">
    <property type="entry name" value="PERIPLASMIC BINDING COMPONENT OF ABC TRANSPORTER"/>
    <property type="match status" value="1"/>
</dbReference>
<evidence type="ECO:0000256" key="1">
    <source>
        <dbReference type="ARBA" id="ARBA00005695"/>
    </source>
</evidence>
<sequence length="471" mass="54339">MNILEKIIIYFTSVILTLSPTPKYTEGIVGQPQNFLPSQAQTPNDRTISRMIFRGLFKYDNYGALQPDLADTWSISPDGLVYTIKLKENNFWTNGKRITSDDLIYTSFKVNDLSGVATDKVDELTVRYTLPNRYAPFLNLMTVGIMPSQSEEKVDPIFPVSSGPFRVISVEKVGGLVKKVTLHNSETNLRKLVFRYYKTEDDLNLAIKLAEIDGYTSEAENPNENFEDHKFPLQGVYYALFFNQRNEKFQDPALRINIAKALNTNHVIGNKGIPVEGPISRSAFTSSKLKFNIYDENFSIDMSTKDFKLTIPDLPIHRDSAQLIKSLLKDKLGIKVEIIAVQPENFIKEIVEPRNFEVLLYGQEVSRDPDRYVLWHSEQKDPPGLNITGFKHVRADRALEEGRKELETSKRTLHYEEFERVFSEQVPAIFLYHPFVHHYVTSHIKGIGEKYTYTYVDRFLDFYNWTRLDTN</sequence>
<comment type="similarity">
    <text evidence="1">Belongs to the bacterial solute-binding protein 5 family.</text>
</comment>
<dbReference type="InterPro" id="IPR000914">
    <property type="entry name" value="SBP_5_dom"/>
</dbReference>
<dbReference type="GO" id="GO:0015833">
    <property type="term" value="P:peptide transport"/>
    <property type="evidence" value="ECO:0007669"/>
    <property type="project" value="TreeGrafter"/>
</dbReference>
<keyword evidence="2" id="KW-0813">Transport</keyword>
<dbReference type="InterPro" id="IPR030678">
    <property type="entry name" value="Peptide/Ni-bd"/>
</dbReference>
<evidence type="ECO:0000313" key="5">
    <source>
        <dbReference type="EMBL" id="OGC62324.1"/>
    </source>
</evidence>
<evidence type="ECO:0000313" key="6">
    <source>
        <dbReference type="Proteomes" id="UP000176614"/>
    </source>
</evidence>
<dbReference type="SUPFAM" id="SSF53850">
    <property type="entry name" value="Periplasmic binding protein-like II"/>
    <property type="match status" value="1"/>
</dbReference>
<comment type="caution">
    <text evidence="5">The sequence shown here is derived from an EMBL/GenBank/DDBJ whole genome shotgun (WGS) entry which is preliminary data.</text>
</comment>
<dbReference type="EMBL" id="MEVT01000021">
    <property type="protein sequence ID" value="OGC62324.1"/>
    <property type="molecule type" value="Genomic_DNA"/>
</dbReference>
<dbReference type="AlphaFoldDB" id="A0A1F4VYT4"/>
<accession>A0A1F4VYT4</accession>
<dbReference type="Gene3D" id="3.90.76.10">
    <property type="entry name" value="Dipeptide-binding Protein, Domain 1"/>
    <property type="match status" value="1"/>
</dbReference>
<evidence type="ECO:0000256" key="3">
    <source>
        <dbReference type="ARBA" id="ARBA00022729"/>
    </source>
</evidence>
<proteinExistence type="inferred from homology"/>
<dbReference type="Proteomes" id="UP000176614">
    <property type="component" value="Unassembled WGS sequence"/>
</dbReference>
<dbReference type="Gene3D" id="3.40.190.10">
    <property type="entry name" value="Periplasmic binding protein-like II"/>
    <property type="match status" value="1"/>
</dbReference>
<dbReference type="GO" id="GO:0043190">
    <property type="term" value="C:ATP-binding cassette (ABC) transporter complex"/>
    <property type="evidence" value="ECO:0007669"/>
    <property type="project" value="InterPro"/>
</dbReference>
<organism evidence="5 6">
    <name type="scientific">candidate division WWE3 bacterium RIFOXYA2_FULL_46_9</name>
    <dbReference type="NCBI Taxonomy" id="1802636"/>
    <lineage>
        <taxon>Bacteria</taxon>
        <taxon>Katanobacteria</taxon>
    </lineage>
</organism>
<reference evidence="5 6" key="1">
    <citation type="journal article" date="2016" name="Nat. Commun.">
        <title>Thousands of microbial genomes shed light on interconnected biogeochemical processes in an aquifer system.</title>
        <authorList>
            <person name="Anantharaman K."/>
            <person name="Brown C.T."/>
            <person name="Hug L.A."/>
            <person name="Sharon I."/>
            <person name="Castelle C.J."/>
            <person name="Probst A.J."/>
            <person name="Thomas B.C."/>
            <person name="Singh A."/>
            <person name="Wilkins M.J."/>
            <person name="Karaoz U."/>
            <person name="Brodie E.L."/>
            <person name="Williams K.H."/>
            <person name="Hubbard S.S."/>
            <person name="Banfield J.F."/>
        </authorList>
    </citation>
    <scope>NUCLEOTIDE SEQUENCE [LARGE SCALE GENOMIC DNA]</scope>
</reference>
<dbReference type="GO" id="GO:0042597">
    <property type="term" value="C:periplasmic space"/>
    <property type="evidence" value="ECO:0007669"/>
    <property type="project" value="UniProtKB-ARBA"/>
</dbReference>
<dbReference type="Pfam" id="PF00496">
    <property type="entry name" value="SBP_bac_5"/>
    <property type="match status" value="1"/>
</dbReference>
<protein>
    <recommendedName>
        <fullName evidence="4">Solute-binding protein family 5 domain-containing protein</fullName>
    </recommendedName>
</protein>
<dbReference type="Gene3D" id="3.10.105.10">
    <property type="entry name" value="Dipeptide-binding Protein, Domain 3"/>
    <property type="match status" value="1"/>
</dbReference>
<keyword evidence="3" id="KW-0732">Signal</keyword>
<dbReference type="GO" id="GO:1904680">
    <property type="term" value="F:peptide transmembrane transporter activity"/>
    <property type="evidence" value="ECO:0007669"/>
    <property type="project" value="TreeGrafter"/>
</dbReference>
<feature type="domain" description="Solute-binding protein family 5" evidence="4">
    <location>
        <begin position="65"/>
        <end position="374"/>
    </location>
</feature>